<sequence>MICSIILAQNNDIMTSDDIEGAAPGVITISLKLMEWTHVADVPLAPPTKEGTSASHTDGIVQLLQGEIRYLNEVIQSSMARKSVLEARLRILTGEDDADVGDAAASSDFLFIC</sequence>
<evidence type="ECO:0000313" key="1">
    <source>
        <dbReference type="EMBL" id="GAA0143675.1"/>
    </source>
</evidence>
<keyword evidence="2" id="KW-1185">Reference proteome</keyword>
<proteinExistence type="predicted"/>
<protein>
    <submittedName>
        <fullName evidence="1">Uncharacterized protein</fullName>
    </submittedName>
</protein>
<gene>
    <name evidence="1" type="ORF">LIER_35788</name>
</gene>
<dbReference type="Proteomes" id="UP001454036">
    <property type="component" value="Unassembled WGS sequence"/>
</dbReference>
<dbReference type="EMBL" id="BAABME010015925">
    <property type="protein sequence ID" value="GAA0143675.1"/>
    <property type="molecule type" value="Genomic_DNA"/>
</dbReference>
<dbReference type="AlphaFoldDB" id="A0AAV3P0E8"/>
<evidence type="ECO:0000313" key="2">
    <source>
        <dbReference type="Proteomes" id="UP001454036"/>
    </source>
</evidence>
<reference evidence="1 2" key="1">
    <citation type="submission" date="2024-01" db="EMBL/GenBank/DDBJ databases">
        <title>The complete chloroplast genome sequence of Lithospermum erythrorhizon: insights into the phylogenetic relationship among Boraginaceae species and the maternal lineages of purple gromwells.</title>
        <authorList>
            <person name="Okada T."/>
            <person name="Watanabe K."/>
        </authorList>
    </citation>
    <scope>NUCLEOTIDE SEQUENCE [LARGE SCALE GENOMIC DNA]</scope>
</reference>
<organism evidence="1 2">
    <name type="scientific">Lithospermum erythrorhizon</name>
    <name type="common">Purple gromwell</name>
    <name type="synonym">Lithospermum officinale var. erythrorhizon</name>
    <dbReference type="NCBI Taxonomy" id="34254"/>
    <lineage>
        <taxon>Eukaryota</taxon>
        <taxon>Viridiplantae</taxon>
        <taxon>Streptophyta</taxon>
        <taxon>Embryophyta</taxon>
        <taxon>Tracheophyta</taxon>
        <taxon>Spermatophyta</taxon>
        <taxon>Magnoliopsida</taxon>
        <taxon>eudicotyledons</taxon>
        <taxon>Gunneridae</taxon>
        <taxon>Pentapetalae</taxon>
        <taxon>asterids</taxon>
        <taxon>lamiids</taxon>
        <taxon>Boraginales</taxon>
        <taxon>Boraginaceae</taxon>
        <taxon>Boraginoideae</taxon>
        <taxon>Lithospermeae</taxon>
        <taxon>Lithospermum</taxon>
    </lineage>
</organism>
<comment type="caution">
    <text evidence="1">The sequence shown here is derived from an EMBL/GenBank/DDBJ whole genome shotgun (WGS) entry which is preliminary data.</text>
</comment>
<accession>A0AAV3P0E8</accession>
<name>A0AAV3P0E8_LITER</name>